<dbReference type="RefSeq" id="WP_189247181.1">
    <property type="nucleotide sequence ID" value="NZ_BMQJ01000007.1"/>
</dbReference>
<dbReference type="Proteomes" id="UP000611554">
    <property type="component" value="Unassembled WGS sequence"/>
</dbReference>
<dbReference type="EMBL" id="BMQJ01000007">
    <property type="protein sequence ID" value="GGP98841.1"/>
    <property type="molecule type" value="Genomic_DNA"/>
</dbReference>
<protein>
    <recommendedName>
        <fullName evidence="4">XRE family transcriptional regulator</fullName>
    </recommendedName>
</protein>
<reference evidence="3" key="1">
    <citation type="journal article" date="2019" name="Int. J. Syst. Evol. Microbiol.">
        <title>The Global Catalogue of Microorganisms (GCM) 10K type strain sequencing project: providing services to taxonomists for standard genome sequencing and annotation.</title>
        <authorList>
            <consortium name="The Broad Institute Genomics Platform"/>
            <consortium name="The Broad Institute Genome Sequencing Center for Infectious Disease"/>
            <person name="Wu L."/>
            <person name="Ma J."/>
        </authorList>
    </citation>
    <scope>NUCLEOTIDE SEQUENCE [LARGE SCALE GENOMIC DNA]</scope>
    <source>
        <strain evidence="3">JCM 3115</strain>
    </source>
</reference>
<sequence>MITIETPLWAARLRARRRARLWSRRELGERVAEAAGDAGRDRLPGPDGMAGMVASWEAGERPDEMCAEWLCRAFDADETGERGLFGGEAAGTTLWHHLTGVPLVPERFSPDDEERTGRAIEDPARADDRTVAYFEAVLDAYTRTDMRPAGLVGALAPVFGAIQGLRRDAGPAVRRSLLRLSSQDADLVSRMYCEAGDPEAALVWSDRALRAAREAGDERLVAYALAHRAGLEEFRGDPGEVIGLAVAAREHVTPAEPPAATARRHEAQGHAMAGEEDMCHRCLEECAEEAAAGTPETPGTPGTSAASEALGASRSGVEGVARPEPGTPDDDRLRPIEYPAGLGGALAAGCLIDLHRPADAIEMLERELPGAPAGYMTAYAMARLAHAYADAHEDERSAATARAALALSQRTGATRAMRELLLIHGEAPRWMFAG</sequence>
<keyword evidence="3" id="KW-1185">Reference proteome</keyword>
<name>A0ABQ2QX82_9ACTN</name>
<feature type="compositionally biased region" description="Low complexity" evidence="1">
    <location>
        <begin position="290"/>
        <end position="306"/>
    </location>
</feature>
<organism evidence="2 3">
    <name type="scientific">Streptosporangium pseudovulgare</name>
    <dbReference type="NCBI Taxonomy" id="35765"/>
    <lineage>
        <taxon>Bacteria</taxon>
        <taxon>Bacillati</taxon>
        <taxon>Actinomycetota</taxon>
        <taxon>Actinomycetes</taxon>
        <taxon>Streptosporangiales</taxon>
        <taxon>Streptosporangiaceae</taxon>
        <taxon>Streptosporangium</taxon>
    </lineage>
</organism>
<gene>
    <name evidence="2" type="ORF">GCM10010140_31030</name>
</gene>
<evidence type="ECO:0000313" key="2">
    <source>
        <dbReference type="EMBL" id="GGP98841.1"/>
    </source>
</evidence>
<accession>A0ABQ2QX82</accession>
<comment type="caution">
    <text evidence="2">The sequence shown here is derived from an EMBL/GenBank/DDBJ whole genome shotgun (WGS) entry which is preliminary data.</text>
</comment>
<proteinExistence type="predicted"/>
<evidence type="ECO:0008006" key="4">
    <source>
        <dbReference type="Google" id="ProtNLM"/>
    </source>
</evidence>
<feature type="region of interest" description="Disordered" evidence="1">
    <location>
        <begin position="290"/>
        <end position="336"/>
    </location>
</feature>
<evidence type="ECO:0000313" key="3">
    <source>
        <dbReference type="Proteomes" id="UP000611554"/>
    </source>
</evidence>
<evidence type="ECO:0000256" key="1">
    <source>
        <dbReference type="SAM" id="MobiDB-lite"/>
    </source>
</evidence>